<accession>A0A0B7ARA5</accession>
<sequence>MQKSVRGTILDTLITAEFIADSQTTTTKLENSLVAPYGTQTEYFRSMRKGLYCSAAL</sequence>
<dbReference type="AlphaFoldDB" id="A0A0B7ARA5"/>
<evidence type="ECO:0000313" key="1">
    <source>
        <dbReference type="EMBL" id="CEK82516.1"/>
    </source>
</evidence>
<protein>
    <submittedName>
        <fullName evidence="1">Uncharacterized protein</fullName>
    </submittedName>
</protein>
<dbReference type="EMBL" id="HACG01035651">
    <property type="protein sequence ID" value="CEK82516.1"/>
    <property type="molecule type" value="Transcribed_RNA"/>
</dbReference>
<gene>
    <name evidence="1" type="primary">ORF131995</name>
</gene>
<name>A0A0B7ARA5_9EUPU</name>
<proteinExistence type="predicted"/>
<reference evidence="1" key="1">
    <citation type="submission" date="2014-12" db="EMBL/GenBank/DDBJ databases">
        <title>Insight into the proteome of Arion vulgaris.</title>
        <authorList>
            <person name="Aradska J."/>
            <person name="Bulat T."/>
            <person name="Smidak R."/>
            <person name="Sarate P."/>
            <person name="Gangsoo J."/>
            <person name="Sialana F."/>
            <person name="Bilban M."/>
            <person name="Lubec G."/>
        </authorList>
    </citation>
    <scope>NUCLEOTIDE SEQUENCE</scope>
    <source>
        <tissue evidence="1">Skin</tissue>
    </source>
</reference>
<organism evidence="1">
    <name type="scientific">Arion vulgaris</name>
    <dbReference type="NCBI Taxonomy" id="1028688"/>
    <lineage>
        <taxon>Eukaryota</taxon>
        <taxon>Metazoa</taxon>
        <taxon>Spiralia</taxon>
        <taxon>Lophotrochozoa</taxon>
        <taxon>Mollusca</taxon>
        <taxon>Gastropoda</taxon>
        <taxon>Heterobranchia</taxon>
        <taxon>Euthyneura</taxon>
        <taxon>Panpulmonata</taxon>
        <taxon>Eupulmonata</taxon>
        <taxon>Stylommatophora</taxon>
        <taxon>Helicina</taxon>
        <taxon>Arionoidea</taxon>
        <taxon>Arionidae</taxon>
        <taxon>Arion</taxon>
    </lineage>
</organism>